<proteinExistence type="predicted"/>
<gene>
    <name evidence="1" type="ORF">AYBTSS11_LOCUS3658</name>
</gene>
<protein>
    <submittedName>
        <fullName evidence="1">Uncharacterized protein</fullName>
    </submittedName>
</protein>
<dbReference type="GO" id="GO:0005802">
    <property type="term" value="C:trans-Golgi network"/>
    <property type="evidence" value="ECO:0007669"/>
    <property type="project" value="TreeGrafter"/>
</dbReference>
<dbReference type="PANTHER" id="PTHR37742">
    <property type="entry name" value="OS01G0810200 PROTEIN"/>
    <property type="match status" value="1"/>
</dbReference>
<dbReference type="FunFam" id="2.60.120.10:FF:000102">
    <property type="entry name" value="Cupin, RmlC-type"/>
    <property type="match status" value="1"/>
</dbReference>
<dbReference type="Proteomes" id="UP001189624">
    <property type="component" value="Chromosome 1"/>
</dbReference>
<keyword evidence="2" id="KW-1185">Reference proteome</keyword>
<name>A0AA86VC09_9FABA</name>
<dbReference type="PANTHER" id="PTHR37742:SF1">
    <property type="entry name" value="OS01G0810200 PROTEIN"/>
    <property type="match status" value="1"/>
</dbReference>
<accession>A0AA86VC09</accession>
<sequence>MTPQRRIGYINPQTTTSQQIRPSLVTWFLQRPQSIPFLLAIFLILAWISLRVQLVSHTPAHSSHRDALANLVRFHSSYVAKDNRGWLFDPIALALDSGVSGGAVTCASLHVGEIRPGKLRGNHRHHDCNETFLIWGAATRFRLENSEEDDGYAEVIIGRDEVAVAASPVDKAHALLNIDSVRSIFFIGCQDNVINYNASSTDFNVWKDL</sequence>
<reference evidence="1" key="1">
    <citation type="submission" date="2023-10" db="EMBL/GenBank/DDBJ databases">
        <authorList>
            <person name="Domelevo Entfellner J.-B."/>
        </authorList>
    </citation>
    <scope>NUCLEOTIDE SEQUENCE</scope>
</reference>
<dbReference type="InterPro" id="IPR014710">
    <property type="entry name" value="RmlC-like_jellyroll"/>
</dbReference>
<dbReference type="Gene3D" id="2.60.120.10">
    <property type="entry name" value="Jelly Rolls"/>
    <property type="match status" value="1"/>
</dbReference>
<dbReference type="GO" id="GO:0005768">
    <property type="term" value="C:endosome"/>
    <property type="evidence" value="ECO:0007669"/>
    <property type="project" value="TreeGrafter"/>
</dbReference>
<evidence type="ECO:0000313" key="1">
    <source>
        <dbReference type="EMBL" id="CAJ1917887.1"/>
    </source>
</evidence>
<dbReference type="AlphaFoldDB" id="A0AA86VC09"/>
<dbReference type="Gramene" id="rna-AYBTSS11_LOCUS3658">
    <property type="protein sequence ID" value="CAJ1917887.1"/>
    <property type="gene ID" value="gene-AYBTSS11_LOCUS3658"/>
</dbReference>
<organism evidence="1 2">
    <name type="scientific">Sphenostylis stenocarpa</name>
    <dbReference type="NCBI Taxonomy" id="92480"/>
    <lineage>
        <taxon>Eukaryota</taxon>
        <taxon>Viridiplantae</taxon>
        <taxon>Streptophyta</taxon>
        <taxon>Embryophyta</taxon>
        <taxon>Tracheophyta</taxon>
        <taxon>Spermatophyta</taxon>
        <taxon>Magnoliopsida</taxon>
        <taxon>eudicotyledons</taxon>
        <taxon>Gunneridae</taxon>
        <taxon>Pentapetalae</taxon>
        <taxon>rosids</taxon>
        <taxon>fabids</taxon>
        <taxon>Fabales</taxon>
        <taxon>Fabaceae</taxon>
        <taxon>Papilionoideae</taxon>
        <taxon>50 kb inversion clade</taxon>
        <taxon>NPAAA clade</taxon>
        <taxon>indigoferoid/millettioid clade</taxon>
        <taxon>Phaseoleae</taxon>
        <taxon>Sphenostylis</taxon>
    </lineage>
</organism>
<evidence type="ECO:0000313" key="2">
    <source>
        <dbReference type="Proteomes" id="UP001189624"/>
    </source>
</evidence>
<dbReference type="EMBL" id="OY731398">
    <property type="protein sequence ID" value="CAJ1917887.1"/>
    <property type="molecule type" value="Genomic_DNA"/>
</dbReference>